<keyword evidence="2" id="KW-0067">ATP-binding</keyword>
<dbReference type="PROSITE" id="PS50043">
    <property type="entry name" value="HTH_LUXR_2"/>
    <property type="match status" value="1"/>
</dbReference>
<protein>
    <submittedName>
        <fullName evidence="5">AAA family ATPase</fullName>
    </submittedName>
</protein>
<evidence type="ECO:0000313" key="5">
    <source>
        <dbReference type="EMBL" id="MDT0549448.1"/>
    </source>
</evidence>
<dbReference type="EMBL" id="JAVRFD010000034">
    <property type="protein sequence ID" value="MDT0549448.1"/>
    <property type="molecule type" value="Genomic_DNA"/>
</dbReference>
<feature type="compositionally biased region" description="Basic and acidic residues" evidence="3">
    <location>
        <begin position="1"/>
        <end position="21"/>
    </location>
</feature>
<keyword evidence="6" id="KW-1185">Reference proteome</keyword>
<gene>
    <name evidence="5" type="ORF">RND15_43330</name>
</gene>
<dbReference type="Pfam" id="PF00196">
    <property type="entry name" value="GerE"/>
    <property type="match status" value="1"/>
</dbReference>
<dbReference type="Pfam" id="PF13191">
    <property type="entry name" value="AAA_16"/>
    <property type="match status" value="1"/>
</dbReference>
<accession>A0ABU2XX81</accession>
<keyword evidence="1" id="KW-0547">Nucleotide-binding</keyword>
<dbReference type="Gene3D" id="1.25.40.10">
    <property type="entry name" value="Tetratricopeptide repeat domain"/>
    <property type="match status" value="1"/>
</dbReference>
<feature type="domain" description="HTH luxR-type" evidence="4">
    <location>
        <begin position="940"/>
        <end position="1005"/>
    </location>
</feature>
<organism evidence="5 6">
    <name type="scientific">Streptomyces lonegramiae</name>
    <dbReference type="NCBI Taxonomy" id="3075524"/>
    <lineage>
        <taxon>Bacteria</taxon>
        <taxon>Bacillati</taxon>
        <taxon>Actinomycetota</taxon>
        <taxon>Actinomycetes</taxon>
        <taxon>Kitasatosporales</taxon>
        <taxon>Streptomycetaceae</taxon>
        <taxon>Streptomyces</taxon>
    </lineage>
</organism>
<dbReference type="InterPro" id="IPR011990">
    <property type="entry name" value="TPR-like_helical_dom_sf"/>
</dbReference>
<evidence type="ECO:0000256" key="2">
    <source>
        <dbReference type="ARBA" id="ARBA00022840"/>
    </source>
</evidence>
<evidence type="ECO:0000256" key="1">
    <source>
        <dbReference type="ARBA" id="ARBA00022741"/>
    </source>
</evidence>
<feature type="region of interest" description="Disordered" evidence="3">
    <location>
        <begin position="911"/>
        <end position="934"/>
    </location>
</feature>
<feature type="compositionally biased region" description="Basic and acidic residues" evidence="3">
    <location>
        <begin position="128"/>
        <end position="139"/>
    </location>
</feature>
<comment type="caution">
    <text evidence="5">The sequence shown here is derived from an EMBL/GenBank/DDBJ whole genome shotgun (WGS) entry which is preliminary data.</text>
</comment>
<dbReference type="PANTHER" id="PTHR16305">
    <property type="entry name" value="TESTICULAR SOLUBLE ADENYLYL CYCLASE"/>
    <property type="match status" value="1"/>
</dbReference>
<dbReference type="Gene3D" id="1.10.10.10">
    <property type="entry name" value="Winged helix-like DNA-binding domain superfamily/Winged helix DNA-binding domain"/>
    <property type="match status" value="1"/>
</dbReference>
<dbReference type="RefSeq" id="WP_311730011.1">
    <property type="nucleotide sequence ID" value="NZ_JAVRFD010000034.1"/>
</dbReference>
<dbReference type="InterPro" id="IPR003593">
    <property type="entry name" value="AAA+_ATPase"/>
</dbReference>
<dbReference type="InterPro" id="IPR036388">
    <property type="entry name" value="WH-like_DNA-bd_sf"/>
</dbReference>
<dbReference type="InterPro" id="IPR027417">
    <property type="entry name" value="P-loop_NTPase"/>
</dbReference>
<dbReference type="SMART" id="SM00421">
    <property type="entry name" value="HTH_LUXR"/>
    <property type="match status" value="1"/>
</dbReference>
<evidence type="ECO:0000259" key="4">
    <source>
        <dbReference type="PROSITE" id="PS50043"/>
    </source>
</evidence>
<evidence type="ECO:0000313" key="6">
    <source>
        <dbReference type="Proteomes" id="UP001180754"/>
    </source>
</evidence>
<feature type="region of interest" description="Disordered" evidence="3">
    <location>
        <begin position="1"/>
        <end position="28"/>
    </location>
</feature>
<dbReference type="InterPro" id="IPR000792">
    <property type="entry name" value="Tscrpt_reg_LuxR_C"/>
</dbReference>
<proteinExistence type="predicted"/>
<feature type="compositionally biased region" description="Pro residues" evidence="3">
    <location>
        <begin position="916"/>
        <end position="927"/>
    </location>
</feature>
<name>A0ABU2XX81_9ACTN</name>
<sequence>MPVRRHSEPHAEWHSERHSGPRPEPVVGRGELLARGREQLARGGSVLLPGPAGIGKSTVLRALAAEVSGGGRLVLRCSPAESERRLPYLALIDVLGPVADEVAGALPDWQRSALDEALTGRRGPADPAEQHDGHGGHGGHDGLTLRLAVLSVLRALAERAPVLLVVDDLQWMDPPSRELLAFAARRVGGLPVGMVAAVRTDPVLAPSGGEAEGNSPALFLRALPPPALVLTVPPLSYPQVATVLRARRPAKLPGSVLREIHRTSGGNPCFALELARALAESGSAPRPCEPLPVPAALRDLVLDRLRALPAPGRRTLLIASAAERPTLALLRAAGRAEAEAELAEAAALGSVDREHDPHAAVRFTHPLLPAALYAEAAPGDRRAAHAALAEATADPVERARHLALATADRDEHIAATLARAAALARERGAPSAAARLGLLAADRTPAEAVRTAFARRLDAAEDALVAGEPELARDTAQEVLAKAVRPADRIRAWLAVIDSAGQAMADLDDAFPQALADAGADPRLLAPLRLRLSRRALLVLGSLPRARREAAEAARLAALAGDRRTELLALSCQARAEALMGHQDAEHTLARALAEPQGPQDQQLACAPDGPGHTRFRMLLADDRLEEARAAGAALVRLAERRGAVPSRILSLRGLAETELRAGRCAPALDLAHRSLRLARDAGVGEGPALRLAALAEASGGGVARALSLAREAVHRAQEDGDLLHLARNLSVLGHARLVGGDPEGAVLALRRVREMERAQGVADPARGRRQGDLAEALVRIGGLDEAREVVESTRAPAIRLGRVGALAVLQRAEAQLTAARGDLDAAAAALRAAAARLRALGHRIEEGRAELALSQVELRRGDIPAARTALDAAAHVFRRARARTWLERVSAELAAVEPEYGAYVRTAAPGSGPGAGPPPAALPPSALPSSGLPSSGLPSSGLLDALAEMERRVAALVLEGATNREIAARLFISVKTVEATLTRVYRKLGIRSRVDIVRLATRWTG</sequence>
<dbReference type="SUPFAM" id="SSF46894">
    <property type="entry name" value="C-terminal effector domain of the bipartite response regulators"/>
    <property type="match status" value="1"/>
</dbReference>
<feature type="region of interest" description="Disordered" evidence="3">
    <location>
        <begin position="118"/>
        <end position="139"/>
    </location>
</feature>
<dbReference type="CDD" id="cd06170">
    <property type="entry name" value="LuxR_C_like"/>
    <property type="match status" value="1"/>
</dbReference>
<dbReference type="SMART" id="SM00382">
    <property type="entry name" value="AAA"/>
    <property type="match status" value="1"/>
</dbReference>
<dbReference type="PANTHER" id="PTHR16305:SF35">
    <property type="entry name" value="TRANSCRIPTIONAL ACTIVATOR DOMAIN"/>
    <property type="match status" value="1"/>
</dbReference>
<dbReference type="InterPro" id="IPR016032">
    <property type="entry name" value="Sig_transdc_resp-reg_C-effctor"/>
</dbReference>
<dbReference type="SUPFAM" id="SSF52540">
    <property type="entry name" value="P-loop containing nucleoside triphosphate hydrolases"/>
    <property type="match status" value="1"/>
</dbReference>
<dbReference type="Proteomes" id="UP001180754">
    <property type="component" value="Unassembled WGS sequence"/>
</dbReference>
<evidence type="ECO:0000256" key="3">
    <source>
        <dbReference type="SAM" id="MobiDB-lite"/>
    </source>
</evidence>
<dbReference type="SUPFAM" id="SSF48452">
    <property type="entry name" value="TPR-like"/>
    <property type="match status" value="1"/>
</dbReference>
<dbReference type="PRINTS" id="PR00038">
    <property type="entry name" value="HTHLUXR"/>
</dbReference>
<reference evidence="5" key="1">
    <citation type="submission" date="2024-05" db="EMBL/GenBank/DDBJ databases">
        <title>30 novel species of actinomycetes from the DSMZ collection.</title>
        <authorList>
            <person name="Nouioui I."/>
        </authorList>
    </citation>
    <scope>NUCLEOTIDE SEQUENCE</scope>
    <source>
        <strain evidence="5">DSM 41529</strain>
    </source>
</reference>
<dbReference type="InterPro" id="IPR041664">
    <property type="entry name" value="AAA_16"/>
</dbReference>